<proteinExistence type="predicted"/>
<protein>
    <submittedName>
        <fullName evidence="1">Uncharacterized protein</fullName>
    </submittedName>
</protein>
<dbReference type="Proteomes" id="UP000499080">
    <property type="component" value="Unassembled WGS sequence"/>
</dbReference>
<organism evidence="1 2">
    <name type="scientific">Araneus ventricosus</name>
    <name type="common">Orbweaver spider</name>
    <name type="synonym">Epeira ventricosa</name>
    <dbReference type="NCBI Taxonomy" id="182803"/>
    <lineage>
        <taxon>Eukaryota</taxon>
        <taxon>Metazoa</taxon>
        <taxon>Ecdysozoa</taxon>
        <taxon>Arthropoda</taxon>
        <taxon>Chelicerata</taxon>
        <taxon>Arachnida</taxon>
        <taxon>Araneae</taxon>
        <taxon>Araneomorphae</taxon>
        <taxon>Entelegynae</taxon>
        <taxon>Araneoidea</taxon>
        <taxon>Araneidae</taxon>
        <taxon>Araneus</taxon>
    </lineage>
</organism>
<dbReference type="AlphaFoldDB" id="A0A4Y2CI98"/>
<sequence length="113" mass="13354">MRFGMDGSRPGIPSVFSELYFNNSFLFASTVNLKFRMRIHFDPLSSPIVCRQERERVPKHLFRMRVEDFFGVVCSCADSDLFTGLRRMPLISPHFHWSTVCSLRFDWSAYEYE</sequence>
<evidence type="ECO:0000313" key="1">
    <source>
        <dbReference type="EMBL" id="GBM03626.1"/>
    </source>
</evidence>
<accession>A0A4Y2CI98</accession>
<name>A0A4Y2CI98_ARAVE</name>
<comment type="caution">
    <text evidence="1">The sequence shown here is derived from an EMBL/GenBank/DDBJ whole genome shotgun (WGS) entry which is preliminary data.</text>
</comment>
<gene>
    <name evidence="1" type="ORF">AVEN_203193_1</name>
</gene>
<dbReference type="EMBL" id="BGPR01000193">
    <property type="protein sequence ID" value="GBM03626.1"/>
    <property type="molecule type" value="Genomic_DNA"/>
</dbReference>
<keyword evidence="2" id="KW-1185">Reference proteome</keyword>
<evidence type="ECO:0000313" key="2">
    <source>
        <dbReference type="Proteomes" id="UP000499080"/>
    </source>
</evidence>
<reference evidence="1 2" key="1">
    <citation type="journal article" date="2019" name="Sci. Rep.">
        <title>Orb-weaving spider Araneus ventricosus genome elucidates the spidroin gene catalogue.</title>
        <authorList>
            <person name="Kono N."/>
            <person name="Nakamura H."/>
            <person name="Ohtoshi R."/>
            <person name="Moran D.A.P."/>
            <person name="Shinohara A."/>
            <person name="Yoshida Y."/>
            <person name="Fujiwara M."/>
            <person name="Mori M."/>
            <person name="Tomita M."/>
            <person name="Arakawa K."/>
        </authorList>
    </citation>
    <scope>NUCLEOTIDE SEQUENCE [LARGE SCALE GENOMIC DNA]</scope>
</reference>